<name>A0A165C136_EXIGL</name>
<feature type="signal peptide" evidence="1">
    <location>
        <begin position="1"/>
        <end position="17"/>
    </location>
</feature>
<sequence length="177" mass="18854">MKVALLALASFAVFAIATPIVPRADSGTIIENFMDLTEQARSLAKTVDGLNPLTALGGGLTVLDGLQNMVNTASETALNVASPPQTVFSDGAAAGVFDFIALYVRGFQDLLEALNEKEMTLYFYKAGIASRLMQLGREFDNINTGLIPLIAKEADAVGRQFMEISRSLNATVAVYST</sequence>
<proteinExistence type="predicted"/>
<reference evidence="2 3" key="1">
    <citation type="journal article" date="2016" name="Mol. Biol. Evol.">
        <title>Comparative Genomics of Early-Diverging Mushroom-Forming Fungi Provides Insights into the Origins of Lignocellulose Decay Capabilities.</title>
        <authorList>
            <person name="Nagy L.G."/>
            <person name="Riley R."/>
            <person name="Tritt A."/>
            <person name="Adam C."/>
            <person name="Daum C."/>
            <person name="Floudas D."/>
            <person name="Sun H."/>
            <person name="Yadav J.S."/>
            <person name="Pangilinan J."/>
            <person name="Larsson K.H."/>
            <person name="Matsuura K."/>
            <person name="Barry K."/>
            <person name="Labutti K."/>
            <person name="Kuo R."/>
            <person name="Ohm R.A."/>
            <person name="Bhattacharya S.S."/>
            <person name="Shirouzu T."/>
            <person name="Yoshinaga Y."/>
            <person name="Martin F.M."/>
            <person name="Grigoriev I.V."/>
            <person name="Hibbett D.S."/>
        </authorList>
    </citation>
    <scope>NUCLEOTIDE SEQUENCE [LARGE SCALE GENOMIC DNA]</scope>
    <source>
        <strain evidence="2 3">HHB12029</strain>
    </source>
</reference>
<gene>
    <name evidence="2" type="ORF">EXIGLDRAFT_844466</name>
</gene>
<accession>A0A165C136</accession>
<organism evidence="2 3">
    <name type="scientific">Exidia glandulosa HHB12029</name>
    <dbReference type="NCBI Taxonomy" id="1314781"/>
    <lineage>
        <taxon>Eukaryota</taxon>
        <taxon>Fungi</taxon>
        <taxon>Dikarya</taxon>
        <taxon>Basidiomycota</taxon>
        <taxon>Agaricomycotina</taxon>
        <taxon>Agaricomycetes</taxon>
        <taxon>Auriculariales</taxon>
        <taxon>Exidiaceae</taxon>
        <taxon>Exidia</taxon>
    </lineage>
</organism>
<feature type="chain" id="PRO_5007855824" description="Hydrophobic surface binding protein A" evidence="1">
    <location>
        <begin position="18"/>
        <end position="177"/>
    </location>
</feature>
<keyword evidence="1" id="KW-0732">Signal</keyword>
<dbReference type="OrthoDB" id="3210262at2759"/>
<dbReference type="InParanoid" id="A0A165C136"/>
<keyword evidence="3" id="KW-1185">Reference proteome</keyword>
<protein>
    <recommendedName>
        <fullName evidence="4">Hydrophobic surface binding protein A</fullName>
    </recommendedName>
</protein>
<dbReference type="AlphaFoldDB" id="A0A165C136"/>
<evidence type="ECO:0000313" key="2">
    <source>
        <dbReference type="EMBL" id="KZV81620.1"/>
    </source>
</evidence>
<evidence type="ECO:0000256" key="1">
    <source>
        <dbReference type="SAM" id="SignalP"/>
    </source>
</evidence>
<dbReference type="EMBL" id="KV426379">
    <property type="protein sequence ID" value="KZV81620.1"/>
    <property type="molecule type" value="Genomic_DNA"/>
</dbReference>
<dbReference type="Proteomes" id="UP000077266">
    <property type="component" value="Unassembled WGS sequence"/>
</dbReference>
<evidence type="ECO:0008006" key="4">
    <source>
        <dbReference type="Google" id="ProtNLM"/>
    </source>
</evidence>
<evidence type="ECO:0000313" key="3">
    <source>
        <dbReference type="Proteomes" id="UP000077266"/>
    </source>
</evidence>